<protein>
    <recommendedName>
        <fullName evidence="5">Peptidase S1 domain-containing protein</fullName>
    </recommendedName>
</protein>
<keyword evidence="3" id="KW-0378">Hydrolase</keyword>
<dbReference type="Pfam" id="PF00089">
    <property type="entry name" value="Trypsin"/>
    <property type="match status" value="1"/>
</dbReference>
<evidence type="ECO:0000313" key="7">
    <source>
        <dbReference type="Proteomes" id="UP000708148"/>
    </source>
</evidence>
<name>A0A8S1J0K7_9CHLO</name>
<dbReference type="PANTHER" id="PTHR24276:SF98">
    <property type="entry name" value="FI18310P1-RELATED"/>
    <property type="match status" value="1"/>
</dbReference>
<dbReference type="GO" id="GO:0004252">
    <property type="term" value="F:serine-type endopeptidase activity"/>
    <property type="evidence" value="ECO:0007669"/>
    <property type="project" value="InterPro"/>
</dbReference>
<dbReference type="PRINTS" id="PR00722">
    <property type="entry name" value="CHYMOTRYPSIN"/>
</dbReference>
<dbReference type="PANTHER" id="PTHR24276">
    <property type="entry name" value="POLYSERASE-RELATED"/>
    <property type="match status" value="1"/>
</dbReference>
<feature type="compositionally biased region" description="Basic and acidic residues" evidence="4">
    <location>
        <begin position="1"/>
        <end position="10"/>
    </location>
</feature>
<keyword evidence="3" id="KW-0720">Serine protease</keyword>
<gene>
    <name evidence="6" type="ORF">OSTQU699_LOCUS2383</name>
</gene>
<reference evidence="6" key="1">
    <citation type="submission" date="2020-12" db="EMBL/GenBank/DDBJ databases">
        <authorList>
            <person name="Iha C."/>
        </authorList>
    </citation>
    <scope>NUCLEOTIDE SEQUENCE</scope>
</reference>
<keyword evidence="2" id="KW-1015">Disulfide bond</keyword>
<accession>A0A8S1J0K7</accession>
<dbReference type="SUPFAM" id="SSF50494">
    <property type="entry name" value="Trypsin-like serine proteases"/>
    <property type="match status" value="1"/>
</dbReference>
<dbReference type="PROSITE" id="PS00134">
    <property type="entry name" value="TRYPSIN_HIS"/>
    <property type="match status" value="1"/>
</dbReference>
<evidence type="ECO:0000256" key="3">
    <source>
        <dbReference type="RuleBase" id="RU363034"/>
    </source>
</evidence>
<feature type="region of interest" description="Disordered" evidence="4">
    <location>
        <begin position="1"/>
        <end position="25"/>
    </location>
</feature>
<dbReference type="GO" id="GO:0006508">
    <property type="term" value="P:proteolysis"/>
    <property type="evidence" value="ECO:0007669"/>
    <property type="project" value="UniProtKB-KW"/>
</dbReference>
<dbReference type="PROSITE" id="PS00135">
    <property type="entry name" value="TRYPSIN_SER"/>
    <property type="match status" value="1"/>
</dbReference>
<feature type="non-terminal residue" evidence="6">
    <location>
        <position position="1"/>
    </location>
</feature>
<evidence type="ECO:0000256" key="4">
    <source>
        <dbReference type="SAM" id="MobiDB-lite"/>
    </source>
</evidence>
<sequence length="314" mass="33551">EDLPRVDGHRRGLLNDSVESNSSKPVPKIVVGSKAPCGRYPYMISLRDEDAIHRCGAVLIDENWALTAAHCLDADTTLATSQILYIGGCNLNDDVVSGEIEVTRPQGVFPHPSWMGQLQQGNDIALLWLAHASTHQPIALPSAFLEVGKGEILVALGWGADGNGIGDGNLQEADRLAAISNAACAAPSLWGDVIKDSMLCAFGFINGQDTCKGDSGGPLLRAFSPRGNTAEGIPKGDILLGLTSFGDKESKCGESDKPGVYTRVSYHRRWIDTVIESEGQYDEVPKVEKRVACGASRELCGISYSLQPCLNCVE</sequence>
<dbReference type="AlphaFoldDB" id="A0A8S1J0K7"/>
<comment type="caution">
    <text evidence="6">The sequence shown here is derived from an EMBL/GenBank/DDBJ whole genome shotgun (WGS) entry which is preliminary data.</text>
</comment>
<dbReference type="OrthoDB" id="513101at2759"/>
<dbReference type="InterPro" id="IPR001314">
    <property type="entry name" value="Peptidase_S1A"/>
</dbReference>
<dbReference type="InterPro" id="IPR050430">
    <property type="entry name" value="Peptidase_S1"/>
</dbReference>
<keyword evidence="7" id="KW-1185">Reference proteome</keyword>
<evidence type="ECO:0000259" key="5">
    <source>
        <dbReference type="PROSITE" id="PS50240"/>
    </source>
</evidence>
<dbReference type="CDD" id="cd00190">
    <property type="entry name" value="Tryp_SPc"/>
    <property type="match status" value="1"/>
</dbReference>
<comment type="similarity">
    <text evidence="1">Belongs to the peptidase S1 family.</text>
</comment>
<evidence type="ECO:0000256" key="2">
    <source>
        <dbReference type="ARBA" id="ARBA00023157"/>
    </source>
</evidence>
<dbReference type="InterPro" id="IPR009003">
    <property type="entry name" value="Peptidase_S1_PA"/>
</dbReference>
<dbReference type="Proteomes" id="UP000708148">
    <property type="component" value="Unassembled WGS sequence"/>
</dbReference>
<feature type="domain" description="Peptidase S1" evidence="5">
    <location>
        <begin position="29"/>
        <end position="276"/>
    </location>
</feature>
<dbReference type="PROSITE" id="PS50240">
    <property type="entry name" value="TRYPSIN_DOM"/>
    <property type="match status" value="1"/>
</dbReference>
<proteinExistence type="inferred from homology"/>
<dbReference type="Gene3D" id="2.40.10.10">
    <property type="entry name" value="Trypsin-like serine proteases"/>
    <property type="match status" value="1"/>
</dbReference>
<evidence type="ECO:0000256" key="1">
    <source>
        <dbReference type="ARBA" id="ARBA00007664"/>
    </source>
</evidence>
<keyword evidence="3" id="KW-0645">Protease</keyword>
<dbReference type="InterPro" id="IPR001254">
    <property type="entry name" value="Trypsin_dom"/>
</dbReference>
<dbReference type="EMBL" id="CAJHUC010000594">
    <property type="protein sequence ID" value="CAD7697022.1"/>
    <property type="molecule type" value="Genomic_DNA"/>
</dbReference>
<dbReference type="InterPro" id="IPR043504">
    <property type="entry name" value="Peptidase_S1_PA_chymotrypsin"/>
</dbReference>
<dbReference type="InterPro" id="IPR033116">
    <property type="entry name" value="TRYPSIN_SER"/>
</dbReference>
<dbReference type="InterPro" id="IPR018114">
    <property type="entry name" value="TRYPSIN_HIS"/>
</dbReference>
<organism evidence="6 7">
    <name type="scientific">Ostreobium quekettii</name>
    <dbReference type="NCBI Taxonomy" id="121088"/>
    <lineage>
        <taxon>Eukaryota</taxon>
        <taxon>Viridiplantae</taxon>
        <taxon>Chlorophyta</taxon>
        <taxon>core chlorophytes</taxon>
        <taxon>Ulvophyceae</taxon>
        <taxon>TCBD clade</taxon>
        <taxon>Bryopsidales</taxon>
        <taxon>Ostreobineae</taxon>
        <taxon>Ostreobiaceae</taxon>
        <taxon>Ostreobium</taxon>
    </lineage>
</organism>
<evidence type="ECO:0000313" key="6">
    <source>
        <dbReference type="EMBL" id="CAD7697022.1"/>
    </source>
</evidence>
<dbReference type="SMART" id="SM00020">
    <property type="entry name" value="Tryp_SPc"/>
    <property type="match status" value="1"/>
</dbReference>